<keyword evidence="2" id="KW-0597">Phosphoprotein</keyword>
<keyword evidence="10" id="KW-1185">Reference proteome</keyword>
<dbReference type="Pfam" id="PF00698">
    <property type="entry name" value="Acyl_transf_1"/>
    <property type="match status" value="1"/>
</dbReference>
<accession>A0A7U2FF78</accession>
<keyword evidence="3" id="KW-0808">Transferase</keyword>
<dbReference type="InterPro" id="IPR020843">
    <property type="entry name" value="ER"/>
</dbReference>
<dbReference type="CDD" id="cd05195">
    <property type="entry name" value="enoyl_red"/>
    <property type="match status" value="1"/>
</dbReference>
<dbReference type="InterPro" id="IPR042104">
    <property type="entry name" value="PKS_dehydratase_sf"/>
</dbReference>
<dbReference type="InterPro" id="IPR014030">
    <property type="entry name" value="Ketoacyl_synth_N"/>
</dbReference>
<dbReference type="Gene3D" id="3.40.50.720">
    <property type="entry name" value="NAD(P)-binding Rossmann-like Domain"/>
    <property type="match status" value="2"/>
</dbReference>
<organism evidence="9 10">
    <name type="scientific">Phaeosphaeria nodorum (strain SN15 / ATCC MYA-4574 / FGSC 10173)</name>
    <name type="common">Glume blotch fungus</name>
    <name type="synonym">Parastagonospora nodorum</name>
    <dbReference type="NCBI Taxonomy" id="321614"/>
    <lineage>
        <taxon>Eukaryota</taxon>
        <taxon>Fungi</taxon>
        <taxon>Dikarya</taxon>
        <taxon>Ascomycota</taxon>
        <taxon>Pezizomycotina</taxon>
        <taxon>Dothideomycetes</taxon>
        <taxon>Pleosporomycetidae</taxon>
        <taxon>Pleosporales</taxon>
        <taxon>Pleosporineae</taxon>
        <taxon>Phaeosphaeriaceae</taxon>
        <taxon>Parastagonospora</taxon>
    </lineage>
</organism>
<dbReference type="Gene3D" id="3.10.129.110">
    <property type="entry name" value="Polyketide synthase dehydratase"/>
    <property type="match status" value="1"/>
</dbReference>
<evidence type="ECO:0000259" key="7">
    <source>
        <dbReference type="PROSITE" id="PS52004"/>
    </source>
</evidence>
<dbReference type="InterPro" id="IPR057326">
    <property type="entry name" value="KR_dom"/>
</dbReference>
<evidence type="ECO:0008006" key="11">
    <source>
        <dbReference type="Google" id="ProtNLM"/>
    </source>
</evidence>
<dbReference type="PANTHER" id="PTHR43775">
    <property type="entry name" value="FATTY ACID SYNTHASE"/>
    <property type="match status" value="1"/>
</dbReference>
<dbReference type="InterPro" id="IPR050091">
    <property type="entry name" value="PKS_NRPS_Biosynth_Enz"/>
</dbReference>
<evidence type="ECO:0000256" key="1">
    <source>
        <dbReference type="ARBA" id="ARBA00022450"/>
    </source>
</evidence>
<dbReference type="GO" id="GO:0006633">
    <property type="term" value="P:fatty acid biosynthetic process"/>
    <property type="evidence" value="ECO:0007669"/>
    <property type="project" value="InterPro"/>
</dbReference>
<dbReference type="OrthoDB" id="329835at2759"/>
<feature type="active site" description="Proton donor; for dehydratase activity" evidence="6">
    <location>
        <position position="1178"/>
    </location>
</feature>
<dbReference type="InterPro" id="IPR049900">
    <property type="entry name" value="PKS_mFAS_DH"/>
</dbReference>
<evidence type="ECO:0000256" key="6">
    <source>
        <dbReference type="PROSITE-ProRule" id="PRU01363"/>
    </source>
</evidence>
<dbReference type="SMART" id="SM00826">
    <property type="entry name" value="PKS_DH"/>
    <property type="match status" value="1"/>
</dbReference>
<dbReference type="Pfam" id="PF21089">
    <property type="entry name" value="PKS_DH_N"/>
    <property type="match status" value="1"/>
</dbReference>
<dbReference type="PROSITE" id="PS00606">
    <property type="entry name" value="KS3_1"/>
    <property type="match status" value="1"/>
</dbReference>
<dbReference type="SUPFAM" id="SSF50129">
    <property type="entry name" value="GroES-like"/>
    <property type="match status" value="1"/>
</dbReference>
<evidence type="ECO:0000256" key="5">
    <source>
        <dbReference type="ARBA" id="ARBA00023268"/>
    </source>
</evidence>
<dbReference type="PROSITE" id="PS52019">
    <property type="entry name" value="PKS_MFAS_DH"/>
    <property type="match status" value="1"/>
</dbReference>
<dbReference type="InterPro" id="IPR020807">
    <property type="entry name" value="PKS_DH"/>
</dbReference>
<name>A0A7U2FF78_PHANO</name>
<dbReference type="Proteomes" id="UP000663193">
    <property type="component" value="Chromosome 16"/>
</dbReference>
<evidence type="ECO:0000256" key="2">
    <source>
        <dbReference type="ARBA" id="ARBA00022553"/>
    </source>
</evidence>
<feature type="active site" description="Proton acceptor; for dehydratase activity" evidence="6">
    <location>
        <position position="983"/>
    </location>
</feature>
<dbReference type="GO" id="GO:0044550">
    <property type="term" value="P:secondary metabolite biosynthetic process"/>
    <property type="evidence" value="ECO:0007669"/>
    <property type="project" value="UniProtKB-ARBA"/>
</dbReference>
<keyword evidence="5" id="KW-0511">Multifunctional enzyme</keyword>
<dbReference type="InterPro" id="IPR032821">
    <property type="entry name" value="PKS_assoc"/>
</dbReference>
<evidence type="ECO:0000259" key="8">
    <source>
        <dbReference type="PROSITE" id="PS52019"/>
    </source>
</evidence>
<dbReference type="SUPFAM" id="SSF51735">
    <property type="entry name" value="NAD(P)-binding Rossmann-fold domains"/>
    <property type="match status" value="2"/>
</dbReference>
<feature type="region of interest" description="C-terminal hotdog fold" evidence="6">
    <location>
        <begin position="1111"/>
        <end position="1266"/>
    </location>
</feature>
<dbReference type="InterPro" id="IPR001227">
    <property type="entry name" value="Ac_transferase_dom_sf"/>
</dbReference>
<proteinExistence type="predicted"/>
<dbReference type="Pfam" id="PF00109">
    <property type="entry name" value="ketoacyl-synt"/>
    <property type="match status" value="1"/>
</dbReference>
<feature type="domain" description="PKS/mFAS DH" evidence="8">
    <location>
        <begin position="951"/>
        <end position="1266"/>
    </location>
</feature>
<dbReference type="SMART" id="SM00827">
    <property type="entry name" value="PKS_AT"/>
    <property type="match status" value="1"/>
</dbReference>
<evidence type="ECO:0000256" key="3">
    <source>
        <dbReference type="ARBA" id="ARBA00022679"/>
    </source>
</evidence>
<dbReference type="Gene3D" id="3.40.366.10">
    <property type="entry name" value="Malonyl-Coenzyme A Acyl Carrier Protein, domain 2"/>
    <property type="match status" value="1"/>
</dbReference>
<keyword evidence="1" id="KW-0596">Phosphopantetheine</keyword>
<dbReference type="InterPro" id="IPR013968">
    <property type="entry name" value="PKS_KR"/>
</dbReference>
<dbReference type="InterPro" id="IPR049551">
    <property type="entry name" value="PKS_DH_C"/>
</dbReference>
<dbReference type="InterPro" id="IPR049552">
    <property type="entry name" value="PKS_DH_N"/>
</dbReference>
<dbReference type="InterPro" id="IPR020841">
    <property type="entry name" value="PKS_Beta-ketoAc_synthase_dom"/>
</dbReference>
<dbReference type="InterPro" id="IPR011032">
    <property type="entry name" value="GroES-like_sf"/>
</dbReference>
<dbReference type="InterPro" id="IPR016036">
    <property type="entry name" value="Malonyl_transacylase_ACP-bd"/>
</dbReference>
<dbReference type="SUPFAM" id="SSF52151">
    <property type="entry name" value="FabD/lysophospholipase-like"/>
    <property type="match status" value="1"/>
</dbReference>
<dbReference type="EMBL" id="CP069038">
    <property type="protein sequence ID" value="QRD04163.1"/>
    <property type="molecule type" value="Genomic_DNA"/>
</dbReference>
<dbReference type="GO" id="GO:0004315">
    <property type="term" value="F:3-oxoacyl-[acyl-carrier-protein] synthase activity"/>
    <property type="evidence" value="ECO:0007669"/>
    <property type="project" value="InterPro"/>
</dbReference>
<gene>
    <name evidence="9" type="ORF">JI435_128970</name>
</gene>
<dbReference type="InterPro" id="IPR018201">
    <property type="entry name" value="Ketoacyl_synth_AS"/>
</dbReference>
<dbReference type="CDD" id="cd00833">
    <property type="entry name" value="PKS"/>
    <property type="match status" value="1"/>
</dbReference>
<dbReference type="InterPro" id="IPR016035">
    <property type="entry name" value="Acyl_Trfase/lysoPLipase"/>
</dbReference>
<dbReference type="InterPro" id="IPR014031">
    <property type="entry name" value="Ketoacyl_synth_C"/>
</dbReference>
<dbReference type="SMART" id="SM00829">
    <property type="entry name" value="PKS_ER"/>
    <property type="match status" value="1"/>
</dbReference>
<dbReference type="InterPro" id="IPR016039">
    <property type="entry name" value="Thiolase-like"/>
</dbReference>
<reference evidence="10" key="1">
    <citation type="journal article" date="2021" name="BMC Genomics">
        <title>Chromosome-level genome assembly and manually-curated proteome of model necrotroph Parastagonospora nodorum Sn15 reveals a genome-wide trove of candidate effector homologs, and redundancy of virulence-related functions within an accessory chromosome.</title>
        <authorList>
            <person name="Bertazzoni S."/>
            <person name="Jones D.A.B."/>
            <person name="Phan H.T."/>
            <person name="Tan K.-C."/>
            <person name="Hane J.K."/>
        </authorList>
    </citation>
    <scope>NUCLEOTIDE SEQUENCE [LARGE SCALE GENOMIC DNA]</scope>
    <source>
        <strain evidence="10">SN15 / ATCC MYA-4574 / FGSC 10173)</strain>
    </source>
</reference>
<dbReference type="Pfam" id="PF14765">
    <property type="entry name" value="PS-DH"/>
    <property type="match status" value="1"/>
</dbReference>
<dbReference type="InterPro" id="IPR014043">
    <property type="entry name" value="Acyl_transferase_dom"/>
</dbReference>
<dbReference type="Pfam" id="PF08659">
    <property type="entry name" value="KR"/>
    <property type="match status" value="1"/>
</dbReference>
<dbReference type="Gene3D" id="3.40.47.10">
    <property type="match status" value="1"/>
</dbReference>
<protein>
    <recommendedName>
        <fullName evidence="11">Carrier domain-containing protein</fullName>
    </recommendedName>
</protein>
<dbReference type="GO" id="GO:0016491">
    <property type="term" value="F:oxidoreductase activity"/>
    <property type="evidence" value="ECO:0007669"/>
    <property type="project" value="UniProtKB-KW"/>
</dbReference>
<dbReference type="PANTHER" id="PTHR43775:SF29">
    <property type="entry name" value="ASPERFURANONE POLYKETIDE SYNTHASE AFOG-RELATED"/>
    <property type="match status" value="1"/>
</dbReference>
<dbReference type="VEuPathDB" id="FungiDB:JI435_128970"/>
<feature type="domain" description="Ketosynthase family 3 (KS3)" evidence="7">
    <location>
        <begin position="7"/>
        <end position="434"/>
    </location>
</feature>
<evidence type="ECO:0000313" key="9">
    <source>
        <dbReference type="EMBL" id="QRD04163.1"/>
    </source>
</evidence>
<evidence type="ECO:0000256" key="4">
    <source>
        <dbReference type="ARBA" id="ARBA00023002"/>
    </source>
</evidence>
<evidence type="ECO:0000313" key="10">
    <source>
        <dbReference type="Proteomes" id="UP000663193"/>
    </source>
</evidence>
<feature type="region of interest" description="N-terminal hotdog fold" evidence="6">
    <location>
        <begin position="951"/>
        <end position="1082"/>
    </location>
</feature>
<dbReference type="SUPFAM" id="SSF55048">
    <property type="entry name" value="Probable ACP-binding domain of malonyl-CoA ACP transacylase"/>
    <property type="match status" value="1"/>
</dbReference>
<dbReference type="SMART" id="SM00825">
    <property type="entry name" value="PKS_KS"/>
    <property type="match status" value="1"/>
</dbReference>
<keyword evidence="4" id="KW-0560">Oxidoreductase</keyword>
<dbReference type="Pfam" id="PF02801">
    <property type="entry name" value="Ketoacyl-synt_C"/>
    <property type="match status" value="1"/>
</dbReference>
<dbReference type="InterPro" id="IPR036291">
    <property type="entry name" value="NAD(P)-bd_dom_sf"/>
</dbReference>
<dbReference type="PROSITE" id="PS52004">
    <property type="entry name" value="KS3_2"/>
    <property type="match status" value="1"/>
</dbReference>
<dbReference type="SMART" id="SM00822">
    <property type="entry name" value="PKS_KR"/>
    <property type="match status" value="1"/>
</dbReference>
<dbReference type="SUPFAM" id="SSF53901">
    <property type="entry name" value="Thiolase-like"/>
    <property type="match status" value="1"/>
</dbReference>
<sequence>MNCPDKQEPIAIVGAACRFPGEASSLGSLWDMISKVKTGHCPVPKDRWDSERWYHPNPDRKGGIVPRHGYFIKQDISQFDAPFFSMTAKEAAAMDPMKRLLLEVSYESFENAGISVSVLMNSRTGCYVGCMTNDYETISLLDTYDISNSAALGVSEAMTANRISWFYGLKGPSLTIDTACSSSMYALHYACQSLRLKETNMSLVAGVNLIIDPKGSHVLTNMHMLSPDGISHTFDDRANGYGRGDGIASLVLKRLCDAIRDGDTIRAVIRGTGVNADGKTPSVTQPSAKAQADLINQTYEDAGLDQSDTGYFECHGTGTPVGDPLELTAIATTIGAARRSAGKSPLPIGSIKPTVGHTEGCAGLAGVFKAILLLEKGMLVPTYGVQSVNPKLKLDDWHLTLPQSLVKWPTTELRRASVNSFGFGGANAHAILDDAYHYCQQRGLVGDHNTTIPRPDLAERTDDGQETDVTIGAFKQLFLFTGKDKSGAQRVADRLNTWLQNEAMENNTKNLAYTLAMRRTHLEHRAFTVARSRSELTERLAKGLPAAIRSQRYGNNLVMIFTGQGAQWAGMGRELLEIPAFRRSIETSQSYLKALGCRWDATEELTNTNNTKINLPEYSQPLCTVVQIALVDILRSWKILPTATIGHSSGEIAAAYAAALLSQHDAVKLAYFRGLSSSAVSRKGAMMAVGLAQDEAQKYLENVPPGSAVVACINSPSSVTLSGDVEAIDQLEILISRDGKFARKLEVVTAYHSPHMKEVSGTYLQSIGDIVPLQRHTVGDAPVMYSSLTGCIISSAEELNAQYWVDNMQNPVQFSQALLALLKHRKANPDSHRQVLVQWGGLLEVGPHAALQGPLRQTIDTGSNQFAKSAPYISMLFRGKDASETSLTAAGVLWSAGYNVDLNAVNNFAASNRSTPRMISDLPSYPWSHKRSFWHESCTSRACRFPLHVRNDFLGIAEDAQISHEPRWRNYLRVPENPWIEHHTVTGTVLYPGSGMLVMALEGALLTADSSKTVKGFRMNDVMFARGMVISLDDSAPVETRLSFHPHSTKPGSFEFSIFSMTNGPPWVKHCTGTITLVYEQEASEIEEDGLDVVWQRQLTVWKALLHEAGSVSLNVNDFYKNLDTIGMQYGPTFRNTASLTAVPSKNASYGSVAIPDTKSTMPGNYESPHVIHPATMDSIFHLVIASHHAGGPLIQAVVPYSIDEIYVALDQPKEPGTLYSGYGRLLSHRGREITSELVVSDQEWSEPKLTIKNFGLRQVTSDKAGHVTTTTNKTNSKMIKNCANISWVPDLEFLADGGDLTKLILSGTEAYPMDTWLDAIFLKQANSTALIILFDESERNVEILVRLKTRTYGPSKIFAFATSQPGSEVMRAALGASSENLNISYDWLPTSQIFQKLAPEANDLVIALGVPDIANNAAILTRLSPLACLTYIKEPSEEDIVLSGRTCVSRLEEDKICFLFATRTSPDLTELPSSIVLLLPAQPSDNLSTLANMIQARLDGFGTSVTQSGLSASSIASLGGKSVISLLEIDSPLVYEWNEEQFSAFKDLVSTVRHLFWIARGSVLESWSGGVEFATSQGLFRVMRNEYPMAILPSLNLSAVAEICNAKYADLVLDVWRASLDEHGEMEYVEANGLIYVPRATENAGFDYELQLASNTASPTLAALDVSGEPLKASQSPDSRDCIWIPDDEANSPLGADEVEVNVECAGLGSGSTLDSVRHAVGIVTRRGDSVTAFELGQHVIVFSTAAARTHIRQNQAMVVSKPDYLEPHDAVALVEPVVTAQYALIELARLSQGQLCLFDNAGSAVGQALMQVAKAVGSDMFALVHNKAERDLIVDRFAIPTDHVFDSALNNFVPLIESAINQRGIDVFVSQHSGTHIAGAVSIMSAFGHFVDITTEGPRVSLPSASNITLTRVDVKAVVKGRKNVVSRLFQQAFTEYSLQGPSHMVAIPATNLPAVLNNVRAEQTVITLHDATPVLMPPPPARELELDGQATYVLVGGLGALGLEIAGWMVNCGAKHLVFLSRAGGSKNHDDLQRLSERFVQAEAYKCDVNDAASVARVFDTLKVGGKRIAGVVQLAMVLQDCIFENMSFRQWRNAISPKTEGSWNLLANISPGDKSFFILLSSITGVIGNKAQANYASGNTFEDALAHYARTHLGINATSIDVGLVSDSSHFTTAGAFGDLESYVRRYQHGWRGLQTNLTELGVVMRAIMRGSTTNGQEAPAQLVLGLGDGIKHNESMGGFSRDKKFQLRVVGKGDEAEGVDAKQDVGALLSNATTMLEATAVVEDNIKEMIAASMSIGIEEIDPQKPLFEYGGKSSLSLFENAFNISLTPVVDSLQAVEIRNRAQKFMRSDISVFDILSAMPLADVSAKISARSQLVKVTDSEE</sequence>
<dbReference type="Pfam" id="PF16197">
    <property type="entry name" value="KAsynt_C_assoc"/>
    <property type="match status" value="1"/>
</dbReference>
<dbReference type="Gene3D" id="3.90.180.10">
    <property type="entry name" value="Medium-chain alcohol dehydrogenases, catalytic domain"/>
    <property type="match status" value="1"/>
</dbReference>